<evidence type="ECO:0000259" key="4">
    <source>
        <dbReference type="PROSITE" id="PS50949"/>
    </source>
</evidence>
<dbReference type="Proteomes" id="UP000596176">
    <property type="component" value="Chromosome"/>
</dbReference>
<keyword evidence="3" id="KW-0804">Transcription</keyword>
<dbReference type="InterPro" id="IPR011711">
    <property type="entry name" value="GntR_C"/>
</dbReference>
<dbReference type="PROSITE" id="PS50949">
    <property type="entry name" value="HTH_GNTR"/>
    <property type="match status" value="1"/>
</dbReference>
<dbReference type="AlphaFoldDB" id="A0A7U0RPE3"/>
<evidence type="ECO:0000313" key="5">
    <source>
        <dbReference type="EMBL" id="QQX54512.1"/>
    </source>
</evidence>
<dbReference type="SUPFAM" id="SSF48008">
    <property type="entry name" value="GntR ligand-binding domain-like"/>
    <property type="match status" value="1"/>
</dbReference>
<dbReference type="CDD" id="cd07377">
    <property type="entry name" value="WHTH_GntR"/>
    <property type="match status" value="1"/>
</dbReference>
<dbReference type="RefSeq" id="WP_207976433.1">
    <property type="nucleotide sequence ID" value="NZ_CAMITN010000001.1"/>
</dbReference>
<dbReference type="SMART" id="SM00345">
    <property type="entry name" value="HTH_GNTR"/>
    <property type="match status" value="1"/>
</dbReference>
<dbReference type="PANTHER" id="PTHR43537:SF53">
    <property type="entry name" value="HTH-TYPE TRANSCRIPTIONAL REPRESSOR NANR"/>
    <property type="match status" value="1"/>
</dbReference>
<keyword evidence="1" id="KW-0805">Transcription regulation</keyword>
<dbReference type="GO" id="GO:0003700">
    <property type="term" value="F:DNA-binding transcription factor activity"/>
    <property type="evidence" value="ECO:0007669"/>
    <property type="project" value="InterPro"/>
</dbReference>
<accession>A0A7U0RPE3</accession>
<evidence type="ECO:0000256" key="2">
    <source>
        <dbReference type="ARBA" id="ARBA00023125"/>
    </source>
</evidence>
<dbReference type="Gene3D" id="1.20.120.530">
    <property type="entry name" value="GntR ligand-binding domain-like"/>
    <property type="match status" value="1"/>
</dbReference>
<dbReference type="SUPFAM" id="SSF46785">
    <property type="entry name" value="Winged helix' DNA-binding domain"/>
    <property type="match status" value="1"/>
</dbReference>
<dbReference type="Pfam" id="PF07729">
    <property type="entry name" value="FCD"/>
    <property type="match status" value="1"/>
</dbReference>
<dbReference type="EMBL" id="CP068391">
    <property type="protein sequence ID" value="QQX54512.1"/>
    <property type="molecule type" value="Genomic_DNA"/>
</dbReference>
<protein>
    <submittedName>
        <fullName evidence="5">GntR family transcriptional regulator</fullName>
    </submittedName>
</protein>
<dbReference type="Gene3D" id="1.10.10.10">
    <property type="entry name" value="Winged helix-like DNA-binding domain superfamily/Winged helix DNA-binding domain"/>
    <property type="match status" value="1"/>
</dbReference>
<evidence type="ECO:0000256" key="3">
    <source>
        <dbReference type="ARBA" id="ARBA00023163"/>
    </source>
</evidence>
<dbReference type="Pfam" id="PF00392">
    <property type="entry name" value="GntR"/>
    <property type="match status" value="1"/>
</dbReference>
<dbReference type="SMART" id="SM00895">
    <property type="entry name" value="FCD"/>
    <property type="match status" value="1"/>
</dbReference>
<name>A0A7U0RPE3_SERPR</name>
<reference evidence="5 6" key="1">
    <citation type="submission" date="2021-01" db="EMBL/GenBank/DDBJ databases">
        <title>Chromosome sequence of Serratia proteamaculans strain 94 rif-r, isolated from spoiled beef.</title>
        <authorList>
            <person name="Zaytseva Y.V."/>
            <person name="Iablokov S.N."/>
            <person name="Klyukina A."/>
        </authorList>
    </citation>
    <scope>NUCLEOTIDE SEQUENCE [LARGE SCALE GENOMIC DNA]</scope>
    <source>
        <strain evidence="5 6">94 rif-r</strain>
    </source>
</reference>
<proteinExistence type="predicted"/>
<sequence length="249" mass="27435">MIGTAIGTNAAWHGQQASYFIEDKDDHIYNSLVKAIVEHRLLPGNKLPEEALAETFGVSRTGIRRVLQRLAAVQLVTQLPKRGAQVATPGQGEAANVFQTRKMLECANLPQVIAHCREEHLLAMEQIVAQEQQAHRDQDGAAAIRLSAAFHVQLQAIAGNQVLTEMVSLLTLRSSLVIAVYGSPWQQGCRCHDHSDLLMLLRDKDSAALADHMARHFDDIVANLRFEQGVNETPDFAQIFAESGSRESL</sequence>
<dbReference type="GO" id="GO:0003677">
    <property type="term" value="F:DNA binding"/>
    <property type="evidence" value="ECO:0007669"/>
    <property type="project" value="UniProtKB-KW"/>
</dbReference>
<evidence type="ECO:0000256" key="1">
    <source>
        <dbReference type="ARBA" id="ARBA00023015"/>
    </source>
</evidence>
<dbReference type="InterPro" id="IPR036388">
    <property type="entry name" value="WH-like_DNA-bd_sf"/>
</dbReference>
<feature type="domain" description="HTH gntR-type" evidence="4">
    <location>
        <begin position="22"/>
        <end position="89"/>
    </location>
</feature>
<organism evidence="5 6">
    <name type="scientific">Serratia proteamaculans</name>
    <dbReference type="NCBI Taxonomy" id="28151"/>
    <lineage>
        <taxon>Bacteria</taxon>
        <taxon>Pseudomonadati</taxon>
        <taxon>Pseudomonadota</taxon>
        <taxon>Gammaproteobacteria</taxon>
        <taxon>Enterobacterales</taxon>
        <taxon>Yersiniaceae</taxon>
        <taxon>Serratia</taxon>
    </lineage>
</organism>
<dbReference type="InterPro" id="IPR008920">
    <property type="entry name" value="TF_FadR/GntR_C"/>
</dbReference>
<keyword evidence="2" id="KW-0238">DNA-binding</keyword>
<dbReference type="InterPro" id="IPR036390">
    <property type="entry name" value="WH_DNA-bd_sf"/>
</dbReference>
<gene>
    <name evidence="5" type="ORF">JKX24_05730</name>
</gene>
<dbReference type="PANTHER" id="PTHR43537">
    <property type="entry name" value="TRANSCRIPTIONAL REGULATOR, GNTR FAMILY"/>
    <property type="match status" value="1"/>
</dbReference>
<dbReference type="InterPro" id="IPR000524">
    <property type="entry name" value="Tscrpt_reg_HTH_GntR"/>
</dbReference>
<evidence type="ECO:0000313" key="6">
    <source>
        <dbReference type="Proteomes" id="UP000596176"/>
    </source>
</evidence>